<reference evidence="2 3" key="1">
    <citation type="submission" date="2019-07" db="EMBL/GenBank/DDBJ databases">
        <authorList>
            <person name="Jastrzebski P J."/>
            <person name="Paukszto L."/>
            <person name="Jastrzebski P J."/>
        </authorList>
    </citation>
    <scope>NUCLEOTIDE SEQUENCE [LARGE SCALE GENOMIC DNA]</scope>
    <source>
        <strain evidence="2 3">WMS-il1</strain>
    </source>
</reference>
<dbReference type="AlphaFoldDB" id="A0A564Y3E9"/>
<keyword evidence="3" id="KW-1185">Reference proteome</keyword>
<accession>A0A564Y3E9</accession>
<feature type="signal peptide" evidence="1">
    <location>
        <begin position="1"/>
        <end position="18"/>
    </location>
</feature>
<organism evidence="2 3">
    <name type="scientific">Hymenolepis diminuta</name>
    <name type="common">Rat tapeworm</name>
    <dbReference type="NCBI Taxonomy" id="6216"/>
    <lineage>
        <taxon>Eukaryota</taxon>
        <taxon>Metazoa</taxon>
        <taxon>Spiralia</taxon>
        <taxon>Lophotrochozoa</taxon>
        <taxon>Platyhelminthes</taxon>
        <taxon>Cestoda</taxon>
        <taxon>Eucestoda</taxon>
        <taxon>Cyclophyllidea</taxon>
        <taxon>Hymenolepididae</taxon>
        <taxon>Hymenolepis</taxon>
    </lineage>
</organism>
<evidence type="ECO:0000313" key="2">
    <source>
        <dbReference type="EMBL" id="VUZ41807.1"/>
    </source>
</evidence>
<evidence type="ECO:0000313" key="3">
    <source>
        <dbReference type="Proteomes" id="UP000321570"/>
    </source>
</evidence>
<feature type="chain" id="PRO_5021908322" evidence="1">
    <location>
        <begin position="19"/>
        <end position="68"/>
    </location>
</feature>
<gene>
    <name evidence="2" type="ORF">WMSIL1_LOCUS2380</name>
</gene>
<dbReference type="Proteomes" id="UP000321570">
    <property type="component" value="Unassembled WGS sequence"/>
</dbReference>
<keyword evidence="1" id="KW-0732">Signal</keyword>
<sequence length="68" mass="7856">MLWRIVLSIFLILNSINAFWFIKPTEEECESTIRLYDQIFLVPEPMSNQLCKMPSQKSTSFVASSVLA</sequence>
<protein>
    <submittedName>
        <fullName evidence="2">Uncharacterized protein</fullName>
    </submittedName>
</protein>
<name>A0A564Y3E9_HYMDI</name>
<dbReference type="EMBL" id="CABIJS010000066">
    <property type="protein sequence ID" value="VUZ41807.1"/>
    <property type="molecule type" value="Genomic_DNA"/>
</dbReference>
<evidence type="ECO:0000256" key="1">
    <source>
        <dbReference type="SAM" id="SignalP"/>
    </source>
</evidence>
<proteinExistence type="predicted"/>